<dbReference type="Gene3D" id="3.40.50.620">
    <property type="entry name" value="HUPs"/>
    <property type="match status" value="1"/>
</dbReference>
<evidence type="ECO:0000313" key="3">
    <source>
        <dbReference type="Proteomes" id="UP000000463"/>
    </source>
</evidence>
<reference evidence="2 3" key="1">
    <citation type="journal article" date="2012" name="BMC Genomics">
        <title>The Caulobacter crescentus phage phiCbK: genomics of a canonical phage.</title>
        <authorList>
            <person name="Gill J.J."/>
            <person name="Berry J.D."/>
            <person name="Russell W.K."/>
            <person name="Lessor L."/>
            <person name="Escobar Garcia D.A."/>
            <person name="Hernandez D."/>
            <person name="Kane A."/>
            <person name="Keene J."/>
            <person name="Maddox M."/>
            <person name="Martin R."/>
            <person name="Mohan S."/>
            <person name="Thorn A.M."/>
            <person name="Russell D.H."/>
            <person name="Young R."/>
        </authorList>
    </citation>
    <scope>NUCLEOTIDE SEQUENCE [LARGE SCALE GENOMIC DNA]</scope>
</reference>
<dbReference type="EMBL" id="JX100810">
    <property type="protein sequence ID" value="AFU88243.1"/>
    <property type="molecule type" value="Genomic_DNA"/>
</dbReference>
<evidence type="ECO:0000259" key="1">
    <source>
        <dbReference type="Pfam" id="PF02540"/>
    </source>
</evidence>
<dbReference type="InterPro" id="IPR014729">
    <property type="entry name" value="Rossmann-like_a/b/a_fold"/>
</dbReference>
<accession>K4JWG2</accession>
<dbReference type="Proteomes" id="UP000000463">
    <property type="component" value="Segment"/>
</dbReference>
<evidence type="ECO:0000313" key="2">
    <source>
        <dbReference type="EMBL" id="AFU88243.1"/>
    </source>
</evidence>
<protein>
    <submittedName>
        <fullName evidence="2">Putative NAD GMP synthase domain protein</fullName>
    </submittedName>
</protein>
<sequence length="255" mass="28678">MPTPKFQNLVTRLKIKIKQSQTPVPGFIIGLSGTDSLTAFYALLTAVRELEAEGFRRVPIRALHYVAAGRKTPSWFETAAAAWIKEVAGDEVSLEVLVPLGGNEDQQRWADIHLRALNDVESHEGMPTRKPIPYEPGNNFWVVGCTNLTEFTLGKFSLLSDSVSIQPIRSLWKSEIMDICARLNVPQPVMEAARFADCICGRDELAAENIELIDAILRNDFDPGAHDPDLLKKLIDYVRETKRAFDFRQRVPYIV</sequence>
<dbReference type="GO" id="GO:0006163">
    <property type="term" value="P:purine nucleotide metabolic process"/>
    <property type="evidence" value="ECO:0007669"/>
    <property type="project" value="UniProtKB-ARBA"/>
</dbReference>
<organism evidence="2 3">
    <name type="scientific">Caulobacter phage CcrColossus</name>
    <dbReference type="NCBI Taxonomy" id="1211640"/>
    <lineage>
        <taxon>Viruses</taxon>
        <taxon>Duplodnaviria</taxon>
        <taxon>Heunggongvirae</taxon>
        <taxon>Uroviricota</taxon>
        <taxon>Caudoviricetes</taxon>
        <taxon>Jeanschmidtviridae</taxon>
        <taxon>Colossusvirus</taxon>
        <taxon>Colossusvirus colossus</taxon>
    </lineage>
</organism>
<dbReference type="SUPFAM" id="SSF52402">
    <property type="entry name" value="Adenine nucleotide alpha hydrolases-like"/>
    <property type="match status" value="1"/>
</dbReference>
<proteinExistence type="predicted"/>
<feature type="domain" description="NAD/GMP synthase" evidence="1">
    <location>
        <begin position="139"/>
        <end position="222"/>
    </location>
</feature>
<dbReference type="KEGG" id="vg:13995301"/>
<dbReference type="GeneID" id="13995301"/>
<keyword evidence="3" id="KW-1185">Reference proteome</keyword>
<name>K4JWG2_9CAUD</name>
<gene>
    <name evidence="2" type="ORF">CcrColossus_gp373</name>
</gene>
<dbReference type="InterPro" id="IPR022310">
    <property type="entry name" value="NAD/GMP_synthase"/>
</dbReference>
<dbReference type="Pfam" id="PF02540">
    <property type="entry name" value="NAD_synthase"/>
    <property type="match status" value="1"/>
</dbReference>
<dbReference type="RefSeq" id="YP_006988607.1">
    <property type="nucleotide sequence ID" value="NC_019406.1"/>
</dbReference>